<accession>A0A9P6DPT9</accession>
<dbReference type="InterPro" id="IPR036047">
    <property type="entry name" value="F-box-like_dom_sf"/>
</dbReference>
<dbReference type="SUPFAM" id="SSF52047">
    <property type="entry name" value="RNI-like"/>
    <property type="match status" value="1"/>
</dbReference>
<dbReference type="OrthoDB" id="2884925at2759"/>
<dbReference type="InterPro" id="IPR001810">
    <property type="entry name" value="F-box_dom"/>
</dbReference>
<dbReference type="InterPro" id="IPR032675">
    <property type="entry name" value="LRR_dom_sf"/>
</dbReference>
<gene>
    <name evidence="2" type="ORF">BS47DRAFT_71559</name>
</gene>
<dbReference type="AlphaFoldDB" id="A0A9P6DPT9"/>
<comment type="caution">
    <text evidence="2">The sequence shown here is derived from an EMBL/GenBank/DDBJ whole genome shotgun (WGS) entry which is preliminary data.</text>
</comment>
<dbReference type="Gene3D" id="1.20.1280.50">
    <property type="match status" value="1"/>
</dbReference>
<sequence length="489" mass="54949">MRRDRTDLSVHLCAYAQDMVPPDERVSYLQGHDRLGVLCPDSDVPQPEQGGLLETMNELSDFRTAHDHTLTPIDTLPPEVLHLIFALAFESASESIGTSRRISQVSRLWRDVAIRQSELWRCISPSCDQCIDLWISRSNSLPLSLVFGSVHPSRFYHLLDRRPDILPRVRRIVIRWHSHFESRRFVDIQFPTLESVTLIGFSSCFVSEHGPPDPYFEQLLLRMPRLRRLNLDGMGPIRSASIASALTELHFSCSFMTPSSWNFLTDLQHLHTLVVSRVTTGASAASIASGWKLPSLRILQLEACDPETLNLFSRQIISPNLHDLRVLSYSQCDLSRRNVEIPFLCPLTIRQLLKCSRKLKKLTLNVSLRILDGLIAGSLTGPFPSTFLTPAAADLDEVRIALTDPTFSDSFPISSADTEMALTFILSYVRFRGFPLPFERSGNTVVSRAGEPGQNLRVISITGPSWIAEGLSSTWARSPPVLSRPRLDV</sequence>
<feature type="domain" description="F-box" evidence="1">
    <location>
        <begin position="73"/>
        <end position="124"/>
    </location>
</feature>
<dbReference type="Pfam" id="PF12937">
    <property type="entry name" value="F-box-like"/>
    <property type="match status" value="1"/>
</dbReference>
<dbReference type="Proteomes" id="UP000886523">
    <property type="component" value="Unassembled WGS sequence"/>
</dbReference>
<protein>
    <recommendedName>
        <fullName evidence="1">F-box domain-containing protein</fullName>
    </recommendedName>
</protein>
<evidence type="ECO:0000259" key="1">
    <source>
        <dbReference type="Pfam" id="PF12937"/>
    </source>
</evidence>
<dbReference type="Gene3D" id="3.80.10.10">
    <property type="entry name" value="Ribonuclease Inhibitor"/>
    <property type="match status" value="1"/>
</dbReference>
<dbReference type="EMBL" id="MU129017">
    <property type="protein sequence ID" value="KAF9510396.1"/>
    <property type="molecule type" value="Genomic_DNA"/>
</dbReference>
<organism evidence="2 3">
    <name type="scientific">Hydnum rufescens UP504</name>
    <dbReference type="NCBI Taxonomy" id="1448309"/>
    <lineage>
        <taxon>Eukaryota</taxon>
        <taxon>Fungi</taxon>
        <taxon>Dikarya</taxon>
        <taxon>Basidiomycota</taxon>
        <taxon>Agaricomycotina</taxon>
        <taxon>Agaricomycetes</taxon>
        <taxon>Cantharellales</taxon>
        <taxon>Hydnaceae</taxon>
        <taxon>Hydnum</taxon>
    </lineage>
</organism>
<dbReference type="SUPFAM" id="SSF81383">
    <property type="entry name" value="F-box domain"/>
    <property type="match status" value="1"/>
</dbReference>
<proteinExistence type="predicted"/>
<evidence type="ECO:0000313" key="3">
    <source>
        <dbReference type="Proteomes" id="UP000886523"/>
    </source>
</evidence>
<reference evidence="2" key="1">
    <citation type="journal article" date="2020" name="Nat. Commun.">
        <title>Large-scale genome sequencing of mycorrhizal fungi provides insights into the early evolution of symbiotic traits.</title>
        <authorList>
            <person name="Miyauchi S."/>
            <person name="Kiss E."/>
            <person name="Kuo A."/>
            <person name="Drula E."/>
            <person name="Kohler A."/>
            <person name="Sanchez-Garcia M."/>
            <person name="Morin E."/>
            <person name="Andreopoulos B."/>
            <person name="Barry K.W."/>
            <person name="Bonito G."/>
            <person name="Buee M."/>
            <person name="Carver A."/>
            <person name="Chen C."/>
            <person name="Cichocki N."/>
            <person name="Clum A."/>
            <person name="Culley D."/>
            <person name="Crous P.W."/>
            <person name="Fauchery L."/>
            <person name="Girlanda M."/>
            <person name="Hayes R.D."/>
            <person name="Keri Z."/>
            <person name="LaButti K."/>
            <person name="Lipzen A."/>
            <person name="Lombard V."/>
            <person name="Magnuson J."/>
            <person name="Maillard F."/>
            <person name="Murat C."/>
            <person name="Nolan M."/>
            <person name="Ohm R.A."/>
            <person name="Pangilinan J."/>
            <person name="Pereira M.F."/>
            <person name="Perotto S."/>
            <person name="Peter M."/>
            <person name="Pfister S."/>
            <person name="Riley R."/>
            <person name="Sitrit Y."/>
            <person name="Stielow J.B."/>
            <person name="Szollosi G."/>
            <person name="Zifcakova L."/>
            <person name="Stursova M."/>
            <person name="Spatafora J.W."/>
            <person name="Tedersoo L."/>
            <person name="Vaario L.M."/>
            <person name="Yamada A."/>
            <person name="Yan M."/>
            <person name="Wang P."/>
            <person name="Xu J."/>
            <person name="Bruns T."/>
            <person name="Baldrian P."/>
            <person name="Vilgalys R."/>
            <person name="Dunand C."/>
            <person name="Henrissat B."/>
            <person name="Grigoriev I.V."/>
            <person name="Hibbett D."/>
            <person name="Nagy L.G."/>
            <person name="Martin F.M."/>
        </authorList>
    </citation>
    <scope>NUCLEOTIDE SEQUENCE</scope>
    <source>
        <strain evidence="2">UP504</strain>
    </source>
</reference>
<evidence type="ECO:0000313" key="2">
    <source>
        <dbReference type="EMBL" id="KAF9510396.1"/>
    </source>
</evidence>
<keyword evidence="3" id="KW-1185">Reference proteome</keyword>
<name>A0A9P6DPT9_9AGAM</name>